<accession>A0A2H3KJT6</accession>
<protein>
    <submittedName>
        <fullName evidence="2">Alkyl hydroperoxide reductase</fullName>
    </submittedName>
</protein>
<dbReference type="SUPFAM" id="SSF52833">
    <property type="entry name" value="Thioredoxin-like"/>
    <property type="match status" value="1"/>
</dbReference>
<comment type="caution">
    <text evidence="2">The sequence shown here is derived from an EMBL/GenBank/DDBJ whole genome shotgun (WGS) entry which is preliminary data.</text>
</comment>
<dbReference type="InterPro" id="IPR036249">
    <property type="entry name" value="Thioredoxin-like_sf"/>
</dbReference>
<dbReference type="Pfam" id="PF00578">
    <property type="entry name" value="AhpC-TSA"/>
    <property type="match status" value="1"/>
</dbReference>
<evidence type="ECO:0000313" key="3">
    <source>
        <dbReference type="Proteomes" id="UP000220922"/>
    </source>
</evidence>
<dbReference type="GO" id="GO:0016491">
    <property type="term" value="F:oxidoreductase activity"/>
    <property type="evidence" value="ECO:0007669"/>
    <property type="project" value="InterPro"/>
</dbReference>
<feature type="domain" description="Thioredoxin" evidence="1">
    <location>
        <begin position="4"/>
        <end position="157"/>
    </location>
</feature>
<dbReference type="OrthoDB" id="9809746at2"/>
<sequence length="177" mass="20339">MSRLPIGASAIPFELPGVDGRHYRLETFADHQVLGLIFSCNHCPYVQAWEERMIELQHEYAEHGVALVLLNANDPQKYPVDSFEAMQQRAQMFKYPFPYLHDQPQTTARAYGAERTPEVFLFNQARELVYHGAIDDNREPEHVQQHYLRNAIEAVLKHQPPPISETPAVGCTIKWSV</sequence>
<dbReference type="AlphaFoldDB" id="A0A2H3KJT6"/>
<dbReference type="CDD" id="cd02969">
    <property type="entry name" value="PRX_like1"/>
    <property type="match status" value="1"/>
</dbReference>
<proteinExistence type="predicted"/>
<dbReference type="GO" id="GO:0016209">
    <property type="term" value="F:antioxidant activity"/>
    <property type="evidence" value="ECO:0007669"/>
    <property type="project" value="InterPro"/>
</dbReference>
<evidence type="ECO:0000259" key="1">
    <source>
        <dbReference type="PROSITE" id="PS51352"/>
    </source>
</evidence>
<dbReference type="InterPro" id="IPR013766">
    <property type="entry name" value="Thioredoxin_domain"/>
</dbReference>
<dbReference type="InterPro" id="IPR047262">
    <property type="entry name" value="PRX-like1"/>
</dbReference>
<keyword evidence="3" id="KW-1185">Reference proteome</keyword>
<dbReference type="PANTHER" id="PTHR43640">
    <property type="entry name" value="OS07G0260300 PROTEIN"/>
    <property type="match status" value="1"/>
</dbReference>
<gene>
    <name evidence="2" type="ORF">A9Q02_18430</name>
</gene>
<dbReference type="PANTHER" id="PTHR43640:SF1">
    <property type="entry name" value="THIOREDOXIN-DEPENDENT PEROXIREDOXIN"/>
    <property type="match status" value="1"/>
</dbReference>
<dbReference type="InterPro" id="IPR000866">
    <property type="entry name" value="AhpC/TSA"/>
</dbReference>
<dbReference type="EMBL" id="LYXE01000146">
    <property type="protein sequence ID" value="PDV97428.1"/>
    <property type="molecule type" value="Genomic_DNA"/>
</dbReference>
<dbReference type="Gene3D" id="3.40.30.10">
    <property type="entry name" value="Glutaredoxin"/>
    <property type="match status" value="1"/>
</dbReference>
<reference evidence="2 3" key="1">
    <citation type="submission" date="2016-05" db="EMBL/GenBank/DDBJ databases">
        <authorList>
            <person name="Lavstsen T."/>
            <person name="Jespersen J.S."/>
        </authorList>
    </citation>
    <scope>NUCLEOTIDE SEQUENCE [LARGE SCALE GENOMIC DNA]</scope>
    <source>
        <strain evidence="2 3">B7-9</strain>
    </source>
</reference>
<evidence type="ECO:0000313" key="2">
    <source>
        <dbReference type="EMBL" id="PDV97428.1"/>
    </source>
</evidence>
<organism evidence="2 3">
    <name type="scientific">Candidatus Chloroploca asiatica</name>
    <dbReference type="NCBI Taxonomy" id="1506545"/>
    <lineage>
        <taxon>Bacteria</taxon>
        <taxon>Bacillati</taxon>
        <taxon>Chloroflexota</taxon>
        <taxon>Chloroflexia</taxon>
        <taxon>Chloroflexales</taxon>
        <taxon>Chloroflexineae</taxon>
        <taxon>Oscillochloridaceae</taxon>
        <taxon>Candidatus Chloroploca</taxon>
    </lineage>
</organism>
<dbReference type="PROSITE" id="PS51352">
    <property type="entry name" value="THIOREDOXIN_2"/>
    <property type="match status" value="1"/>
</dbReference>
<dbReference type="RefSeq" id="WP_097654470.1">
    <property type="nucleotide sequence ID" value="NZ_LYXE01000146.1"/>
</dbReference>
<dbReference type="Proteomes" id="UP000220922">
    <property type="component" value="Unassembled WGS sequence"/>
</dbReference>
<name>A0A2H3KJT6_9CHLR</name>